<dbReference type="Proteomes" id="UP000678393">
    <property type="component" value="Unassembled WGS sequence"/>
</dbReference>
<dbReference type="OrthoDB" id="3176171at2759"/>
<feature type="region of interest" description="Disordered" evidence="2">
    <location>
        <begin position="1"/>
        <end position="25"/>
    </location>
</feature>
<evidence type="ECO:0000256" key="2">
    <source>
        <dbReference type="SAM" id="MobiDB-lite"/>
    </source>
</evidence>
<feature type="non-terminal residue" evidence="3">
    <location>
        <position position="1"/>
    </location>
</feature>
<sequence length="406" mass="46835">KHKKLSPPVRPVSTTSPDVSIIGSDISDIGKPMILGPDGLPHVEKEEPAPGGQAVITETSFQEQQEHMQQLQQQQQQLLQQQNLEEDSHISSVHVKDMADKQKQALARLLALQQQMVGGENVNNVKVKEEHDRRLNYAQSIRKKLEDANKSMEDDGIMLSIFDSVQDELRVKNKLLEERKARVESLERDIIDIQSEFEFDRMEYLDTIRKQEKQIAYLESLIDRIHPCLRRDCNYYNLDRIRMKSHYNEEEQKWILPKMSIDRTALPVTGTILNNARMDHHSHNSTGDYESGVDDERLREKLRRSQDQSHMFQPKRATQLINSSEPVNKFNMQDVRSTIRSSLSLGSPAVNGYHNYEDTISKDLRAAQVHGQLHNDEIMRKPVRLDALPSVTGKKSRKKHTNLDQL</sequence>
<protein>
    <submittedName>
        <fullName evidence="3">Uncharacterized protein</fullName>
    </submittedName>
</protein>
<organism evidence="3 4">
    <name type="scientific">Candidula unifasciata</name>
    <dbReference type="NCBI Taxonomy" id="100452"/>
    <lineage>
        <taxon>Eukaryota</taxon>
        <taxon>Metazoa</taxon>
        <taxon>Spiralia</taxon>
        <taxon>Lophotrochozoa</taxon>
        <taxon>Mollusca</taxon>
        <taxon>Gastropoda</taxon>
        <taxon>Heterobranchia</taxon>
        <taxon>Euthyneura</taxon>
        <taxon>Panpulmonata</taxon>
        <taxon>Eupulmonata</taxon>
        <taxon>Stylommatophora</taxon>
        <taxon>Helicina</taxon>
        <taxon>Helicoidea</taxon>
        <taxon>Geomitridae</taxon>
        <taxon>Candidula</taxon>
    </lineage>
</organism>
<evidence type="ECO:0000256" key="1">
    <source>
        <dbReference type="SAM" id="Coils"/>
    </source>
</evidence>
<dbReference type="EMBL" id="CAJHNH020005556">
    <property type="protein sequence ID" value="CAG5132664.1"/>
    <property type="molecule type" value="Genomic_DNA"/>
</dbReference>
<evidence type="ECO:0000313" key="4">
    <source>
        <dbReference type="Proteomes" id="UP000678393"/>
    </source>
</evidence>
<comment type="caution">
    <text evidence="3">The sequence shown here is derived from an EMBL/GenBank/DDBJ whole genome shotgun (WGS) entry which is preliminary data.</text>
</comment>
<feature type="compositionally biased region" description="Low complexity" evidence="2">
    <location>
        <begin position="11"/>
        <end position="25"/>
    </location>
</feature>
<feature type="coiled-coil region" evidence="1">
    <location>
        <begin position="61"/>
        <end position="88"/>
    </location>
</feature>
<keyword evidence="4" id="KW-1185">Reference proteome</keyword>
<reference evidence="3" key="1">
    <citation type="submission" date="2021-04" db="EMBL/GenBank/DDBJ databases">
        <authorList>
            <consortium name="Molecular Ecology Group"/>
        </authorList>
    </citation>
    <scope>NUCLEOTIDE SEQUENCE</scope>
</reference>
<name>A0A8S3ZTL4_9EUPU</name>
<gene>
    <name evidence="3" type="ORF">CUNI_LOCUS18222</name>
</gene>
<proteinExistence type="predicted"/>
<accession>A0A8S3ZTL4</accession>
<feature type="coiled-coil region" evidence="1">
    <location>
        <begin position="166"/>
        <end position="196"/>
    </location>
</feature>
<keyword evidence="1" id="KW-0175">Coiled coil</keyword>
<evidence type="ECO:0000313" key="3">
    <source>
        <dbReference type="EMBL" id="CAG5132664.1"/>
    </source>
</evidence>
<feature type="region of interest" description="Disordered" evidence="2">
    <location>
        <begin position="387"/>
        <end position="406"/>
    </location>
</feature>
<dbReference type="AlphaFoldDB" id="A0A8S3ZTL4"/>